<dbReference type="Proteomes" id="UP000521943">
    <property type="component" value="Unassembled WGS sequence"/>
</dbReference>
<reference evidence="2 3" key="1">
    <citation type="submission" date="2020-07" db="EMBL/GenBank/DDBJ databases">
        <title>Comparative genomics of pyrophilous fungi reveals a link between fire events and developmental genes.</title>
        <authorList>
            <consortium name="DOE Joint Genome Institute"/>
            <person name="Steindorff A.S."/>
            <person name="Carver A."/>
            <person name="Calhoun S."/>
            <person name="Stillman K."/>
            <person name="Liu H."/>
            <person name="Lipzen A."/>
            <person name="Pangilinan J."/>
            <person name="Labutti K."/>
            <person name="Bruns T.D."/>
            <person name="Grigoriev I.V."/>
        </authorList>
    </citation>
    <scope>NUCLEOTIDE SEQUENCE [LARGE SCALE GENOMIC DNA]</scope>
    <source>
        <strain evidence="2 3">CBS 144469</strain>
    </source>
</reference>
<sequence length="115" mass="13279">MRLTTLALPFAFLSLVVAHGGSHGNNLNHPRDVDELSTRDTLQEISTRELLHELSERLERRGDTKPKKPTTKPDEFVPYICAYCDSEIKTAQLDKTRCAITRDWKHGRQRVRGWH</sequence>
<protein>
    <submittedName>
        <fullName evidence="2">Uncharacterized protein</fullName>
    </submittedName>
</protein>
<keyword evidence="3" id="KW-1185">Reference proteome</keyword>
<name>A0A8H6HCY9_9AGAR</name>
<keyword evidence="1" id="KW-0732">Signal</keyword>
<accession>A0A8H6HCY9</accession>
<evidence type="ECO:0000313" key="2">
    <source>
        <dbReference type="EMBL" id="KAF6744759.1"/>
    </source>
</evidence>
<feature type="chain" id="PRO_5034001562" evidence="1">
    <location>
        <begin position="19"/>
        <end position="115"/>
    </location>
</feature>
<feature type="signal peptide" evidence="1">
    <location>
        <begin position="1"/>
        <end position="18"/>
    </location>
</feature>
<evidence type="ECO:0000256" key="1">
    <source>
        <dbReference type="SAM" id="SignalP"/>
    </source>
</evidence>
<dbReference type="EMBL" id="JACGCI010000114">
    <property type="protein sequence ID" value="KAF6744759.1"/>
    <property type="molecule type" value="Genomic_DNA"/>
</dbReference>
<dbReference type="AlphaFoldDB" id="A0A8H6HCY9"/>
<evidence type="ECO:0000313" key="3">
    <source>
        <dbReference type="Proteomes" id="UP000521943"/>
    </source>
</evidence>
<gene>
    <name evidence="2" type="ORF">DFP72DRAFT_1078104</name>
</gene>
<proteinExistence type="predicted"/>
<comment type="caution">
    <text evidence="2">The sequence shown here is derived from an EMBL/GenBank/DDBJ whole genome shotgun (WGS) entry which is preliminary data.</text>
</comment>
<organism evidence="2 3">
    <name type="scientific">Ephemerocybe angulata</name>
    <dbReference type="NCBI Taxonomy" id="980116"/>
    <lineage>
        <taxon>Eukaryota</taxon>
        <taxon>Fungi</taxon>
        <taxon>Dikarya</taxon>
        <taxon>Basidiomycota</taxon>
        <taxon>Agaricomycotina</taxon>
        <taxon>Agaricomycetes</taxon>
        <taxon>Agaricomycetidae</taxon>
        <taxon>Agaricales</taxon>
        <taxon>Agaricineae</taxon>
        <taxon>Psathyrellaceae</taxon>
        <taxon>Ephemerocybe</taxon>
    </lineage>
</organism>